<keyword evidence="3" id="KW-1185">Reference proteome</keyword>
<evidence type="ECO:0000313" key="3">
    <source>
        <dbReference type="Proteomes" id="UP000824469"/>
    </source>
</evidence>
<evidence type="ECO:0000259" key="1">
    <source>
        <dbReference type="Pfam" id="PF00078"/>
    </source>
</evidence>
<protein>
    <recommendedName>
        <fullName evidence="1">Reverse transcriptase domain-containing protein</fullName>
    </recommendedName>
</protein>
<comment type="caution">
    <text evidence="2">The sequence shown here is derived from an EMBL/GenBank/DDBJ whole genome shotgun (WGS) entry which is preliminary data.</text>
</comment>
<gene>
    <name evidence="2" type="ORF">KI387_037339</name>
</gene>
<dbReference type="InterPro" id="IPR043128">
    <property type="entry name" value="Rev_trsase/Diguanyl_cyclase"/>
</dbReference>
<dbReference type="Pfam" id="PF00078">
    <property type="entry name" value="RVT_1"/>
    <property type="match status" value="1"/>
</dbReference>
<dbReference type="CDD" id="cd01647">
    <property type="entry name" value="RT_LTR"/>
    <property type="match status" value="1"/>
</dbReference>
<dbReference type="Gene3D" id="3.30.70.270">
    <property type="match status" value="1"/>
</dbReference>
<organism evidence="2 3">
    <name type="scientific">Taxus chinensis</name>
    <name type="common">Chinese yew</name>
    <name type="synonym">Taxus wallichiana var. chinensis</name>
    <dbReference type="NCBI Taxonomy" id="29808"/>
    <lineage>
        <taxon>Eukaryota</taxon>
        <taxon>Viridiplantae</taxon>
        <taxon>Streptophyta</taxon>
        <taxon>Embryophyta</taxon>
        <taxon>Tracheophyta</taxon>
        <taxon>Spermatophyta</taxon>
        <taxon>Pinopsida</taxon>
        <taxon>Pinidae</taxon>
        <taxon>Conifers II</taxon>
        <taxon>Cupressales</taxon>
        <taxon>Taxaceae</taxon>
        <taxon>Taxus</taxon>
    </lineage>
</organism>
<feature type="non-terminal residue" evidence="2">
    <location>
        <position position="1"/>
    </location>
</feature>
<proteinExistence type="predicted"/>
<accession>A0AA38FTF9</accession>
<dbReference type="EMBL" id="JAHRHJ020000007">
    <property type="protein sequence ID" value="KAH9309428.1"/>
    <property type="molecule type" value="Genomic_DNA"/>
</dbReference>
<name>A0AA38FTF9_TAXCH</name>
<feature type="domain" description="Reverse transcriptase" evidence="1">
    <location>
        <begin position="1"/>
        <end position="86"/>
    </location>
</feature>
<dbReference type="SUPFAM" id="SSF56672">
    <property type="entry name" value="DNA/RNA polymerases"/>
    <property type="match status" value="1"/>
</dbReference>
<dbReference type="PANTHER" id="PTHR24559">
    <property type="entry name" value="TRANSPOSON TY3-I GAG-POL POLYPROTEIN"/>
    <property type="match status" value="1"/>
</dbReference>
<dbReference type="Proteomes" id="UP000824469">
    <property type="component" value="Unassembled WGS sequence"/>
</dbReference>
<dbReference type="Gene3D" id="3.10.10.10">
    <property type="entry name" value="HIV Type 1 Reverse Transcriptase, subunit A, domain 1"/>
    <property type="match status" value="1"/>
</dbReference>
<evidence type="ECO:0000313" key="2">
    <source>
        <dbReference type="EMBL" id="KAH9309428.1"/>
    </source>
</evidence>
<dbReference type="InterPro" id="IPR053134">
    <property type="entry name" value="RNA-dir_DNA_polymerase"/>
</dbReference>
<feature type="non-terminal residue" evidence="2">
    <location>
        <position position="87"/>
    </location>
</feature>
<dbReference type="InterPro" id="IPR043502">
    <property type="entry name" value="DNA/RNA_pol_sf"/>
</dbReference>
<reference evidence="2 3" key="1">
    <citation type="journal article" date="2021" name="Nat. Plants">
        <title>The Taxus genome provides insights into paclitaxel biosynthesis.</title>
        <authorList>
            <person name="Xiong X."/>
            <person name="Gou J."/>
            <person name="Liao Q."/>
            <person name="Li Y."/>
            <person name="Zhou Q."/>
            <person name="Bi G."/>
            <person name="Li C."/>
            <person name="Du R."/>
            <person name="Wang X."/>
            <person name="Sun T."/>
            <person name="Guo L."/>
            <person name="Liang H."/>
            <person name="Lu P."/>
            <person name="Wu Y."/>
            <person name="Zhang Z."/>
            <person name="Ro D.K."/>
            <person name="Shang Y."/>
            <person name="Huang S."/>
            <person name="Yan J."/>
        </authorList>
    </citation>
    <scope>NUCLEOTIDE SEQUENCE [LARGE SCALE GENOMIC DNA]</scope>
    <source>
        <strain evidence="2">Ta-2019</strain>
    </source>
</reference>
<dbReference type="PANTHER" id="PTHR24559:SF431">
    <property type="entry name" value="RNA-DIRECTED DNA POLYMERASE HOMOLOG"/>
    <property type="match status" value="1"/>
</dbReference>
<dbReference type="InterPro" id="IPR000477">
    <property type="entry name" value="RT_dom"/>
</dbReference>
<sequence length="87" mass="10449">YNQIQIIEEDQHKTTFIAPWETFCYKSMTFGLKNAEATYQRAMTVIFHDMMNEIIKDYVHDILAKSKSREEHPEVLRCIFQRLGDYK</sequence>
<dbReference type="AlphaFoldDB" id="A0AA38FTF9"/>